<dbReference type="GO" id="GO:0006508">
    <property type="term" value="P:proteolysis"/>
    <property type="evidence" value="ECO:0007669"/>
    <property type="project" value="UniProtKB-KW"/>
</dbReference>
<protein>
    <submittedName>
        <fullName evidence="2">Transglutaminase-like enzyme, putative cysteine protease</fullName>
    </submittedName>
</protein>
<dbReference type="STRING" id="28034.BFX07_02600"/>
<keyword evidence="2" id="KW-0645">Protease</keyword>
<dbReference type="Gene3D" id="3.10.620.30">
    <property type="match status" value="1"/>
</dbReference>
<dbReference type="RefSeq" id="WP_020376200.1">
    <property type="nucleotide sequence ID" value="NZ_FWWY01000001.1"/>
</dbReference>
<accession>A0A1W1W8N7</accession>
<evidence type="ECO:0000259" key="1">
    <source>
        <dbReference type="SMART" id="SM00460"/>
    </source>
</evidence>
<dbReference type="InterPro" id="IPR038765">
    <property type="entry name" value="Papain-like_cys_pep_sf"/>
</dbReference>
<dbReference type="SMART" id="SM00460">
    <property type="entry name" value="TGc"/>
    <property type="match status" value="1"/>
</dbReference>
<organism evidence="2 3">
    <name type="scientific">Sulfobacillus thermosulfidooxidans (strain DSM 9293 / VKM B-1269 / AT-1)</name>
    <dbReference type="NCBI Taxonomy" id="929705"/>
    <lineage>
        <taxon>Bacteria</taxon>
        <taxon>Bacillati</taxon>
        <taxon>Bacillota</taxon>
        <taxon>Clostridia</taxon>
        <taxon>Eubacteriales</taxon>
        <taxon>Clostridiales Family XVII. Incertae Sedis</taxon>
        <taxon>Sulfobacillus</taxon>
    </lineage>
</organism>
<dbReference type="Pfam" id="PF01841">
    <property type="entry name" value="Transglut_core"/>
    <property type="match status" value="1"/>
</dbReference>
<dbReference type="EMBL" id="FWWY01000001">
    <property type="protein sequence ID" value="SMC02113.1"/>
    <property type="molecule type" value="Genomic_DNA"/>
</dbReference>
<evidence type="ECO:0000313" key="3">
    <source>
        <dbReference type="Proteomes" id="UP000192660"/>
    </source>
</evidence>
<dbReference type="InterPro" id="IPR002931">
    <property type="entry name" value="Transglutaminase-like"/>
</dbReference>
<dbReference type="PANTHER" id="PTHR33490:SF6">
    <property type="entry name" value="SLL1049 PROTEIN"/>
    <property type="match status" value="1"/>
</dbReference>
<dbReference type="Proteomes" id="UP000192660">
    <property type="component" value="Unassembled WGS sequence"/>
</dbReference>
<dbReference type="SUPFAM" id="SSF54001">
    <property type="entry name" value="Cysteine proteinases"/>
    <property type="match status" value="1"/>
</dbReference>
<dbReference type="InterPro" id="IPR013589">
    <property type="entry name" value="Bac_transglu_N"/>
</dbReference>
<dbReference type="Pfam" id="PF08379">
    <property type="entry name" value="Bact_transglu_N"/>
    <property type="match status" value="1"/>
</dbReference>
<dbReference type="GO" id="GO:0008233">
    <property type="term" value="F:peptidase activity"/>
    <property type="evidence" value="ECO:0007669"/>
    <property type="project" value="UniProtKB-KW"/>
</dbReference>
<evidence type="ECO:0000313" key="2">
    <source>
        <dbReference type="EMBL" id="SMC02113.1"/>
    </source>
</evidence>
<sequence length="267" mass="31029">MNIVLRHDTIYRYKEPIFSLASELHLRPLNNARQIVESFQIMTMPSTHLYDYIDRFGNTVHHFTIPRHLKTVEISAVSRVITMDQPFVYRIPTGFLGYESLTPTMRTTIDEETKAWIREVDHPELPILERVHALTQATHQYFTYEAGVTTVLDTAKDFMRLKRGVCQDFAHFLISVCRYLQIPTLYVSGYLIPENEAPTASHAWVAVYTGEFRSKQWTGFDPVSGTFTNDRYIWLALGRDYGDVTPVRGVYWGTRDEDLQVNIQIEE</sequence>
<dbReference type="PANTHER" id="PTHR33490">
    <property type="entry name" value="BLR5614 PROTEIN-RELATED"/>
    <property type="match status" value="1"/>
</dbReference>
<keyword evidence="2" id="KW-0378">Hydrolase</keyword>
<reference evidence="3" key="1">
    <citation type="submission" date="2017-04" db="EMBL/GenBank/DDBJ databases">
        <authorList>
            <person name="Varghese N."/>
            <person name="Submissions S."/>
        </authorList>
    </citation>
    <scope>NUCLEOTIDE SEQUENCE [LARGE SCALE GENOMIC DNA]</scope>
    <source>
        <strain evidence="3">DSM 9293</strain>
    </source>
</reference>
<gene>
    <name evidence="2" type="ORF">SAMN00768000_0330</name>
</gene>
<name>A0A1W1W8N7_SULTA</name>
<proteinExistence type="predicted"/>
<feature type="domain" description="Transglutaminase-like" evidence="1">
    <location>
        <begin position="158"/>
        <end position="224"/>
    </location>
</feature>
<dbReference type="AlphaFoldDB" id="A0A1W1W8N7"/>
<keyword evidence="3" id="KW-1185">Reference proteome</keyword>
<dbReference type="OrthoDB" id="1817605at2"/>